<dbReference type="AlphaFoldDB" id="A0A8H6M8F8"/>
<keyword evidence="1" id="KW-0732">Signal</keyword>
<keyword evidence="4" id="KW-1185">Reference proteome</keyword>
<evidence type="ECO:0000313" key="3">
    <source>
        <dbReference type="EMBL" id="KAF6755027.1"/>
    </source>
</evidence>
<protein>
    <recommendedName>
        <fullName evidence="2">DUF1996 domain-containing protein</fullName>
    </recommendedName>
</protein>
<dbReference type="PANTHER" id="PTHR43662:SF3">
    <property type="entry name" value="DOMAIN PROTEIN, PUTATIVE (AFU_ORTHOLOGUE AFUA_6G11970)-RELATED"/>
    <property type="match status" value="1"/>
</dbReference>
<dbReference type="EMBL" id="JACGCI010000032">
    <property type="protein sequence ID" value="KAF6755027.1"/>
    <property type="molecule type" value="Genomic_DNA"/>
</dbReference>
<evidence type="ECO:0000313" key="4">
    <source>
        <dbReference type="Proteomes" id="UP000521943"/>
    </source>
</evidence>
<organism evidence="3 4">
    <name type="scientific">Ephemerocybe angulata</name>
    <dbReference type="NCBI Taxonomy" id="980116"/>
    <lineage>
        <taxon>Eukaryota</taxon>
        <taxon>Fungi</taxon>
        <taxon>Dikarya</taxon>
        <taxon>Basidiomycota</taxon>
        <taxon>Agaricomycotina</taxon>
        <taxon>Agaricomycetes</taxon>
        <taxon>Agaricomycetidae</taxon>
        <taxon>Agaricales</taxon>
        <taxon>Agaricineae</taxon>
        <taxon>Psathyrellaceae</taxon>
        <taxon>Ephemerocybe</taxon>
    </lineage>
</organism>
<evidence type="ECO:0000259" key="2">
    <source>
        <dbReference type="Pfam" id="PF09362"/>
    </source>
</evidence>
<feature type="signal peptide" evidence="1">
    <location>
        <begin position="1"/>
        <end position="22"/>
    </location>
</feature>
<accession>A0A8H6M8F8</accession>
<name>A0A8H6M8F8_9AGAR</name>
<dbReference type="PANTHER" id="PTHR43662">
    <property type="match status" value="1"/>
</dbReference>
<feature type="domain" description="DUF1996" evidence="2">
    <location>
        <begin position="40"/>
        <end position="302"/>
    </location>
</feature>
<dbReference type="OrthoDB" id="74764at2759"/>
<dbReference type="InterPro" id="IPR018535">
    <property type="entry name" value="DUF1996"/>
</dbReference>
<gene>
    <name evidence="3" type="ORF">DFP72DRAFT_1009218</name>
</gene>
<feature type="chain" id="PRO_5034971235" description="DUF1996 domain-containing protein" evidence="1">
    <location>
        <begin position="23"/>
        <end position="391"/>
    </location>
</feature>
<dbReference type="Proteomes" id="UP000521943">
    <property type="component" value="Unassembled WGS sequence"/>
</dbReference>
<evidence type="ECO:0000256" key="1">
    <source>
        <dbReference type="SAM" id="SignalP"/>
    </source>
</evidence>
<sequence length="391" mass="42721">MRSPYPYLIALTLALVSTPGQAQFRTLRFPCSQLVTERLDPLVTPGSVSPHLHQVVGGNAFNITMDPAHDPSSIATCTTCRFREDNSNYWTMAMYFKHRNGSFIRVPQIANENTGAPDGGMTIYYIEPRAPTKNRTVTIFPQGFRMRVGNPSLRSNIYGMNHPAVNQTTMRCWDGSGIGPGTPSTGATDSRGFPTGPCKGGIRSQVYFPQCWDGVNLDSADHESHVSHPVGKQAPDGNLMFGTDCPESHPVRIPLIFMETVWDTKPFTDPSLWPAEGEEQPLVWSMGDPTGYGHHADYIFGWEGDSLKRALSDEGCMTSYPGICEVLTRRSDEEMAKCKIVPRVDEITEGQYIEKLPGCNPIQRGPEPATVISDCGAASTTIAFPGATGGV</sequence>
<reference evidence="3 4" key="1">
    <citation type="submission" date="2020-07" db="EMBL/GenBank/DDBJ databases">
        <title>Comparative genomics of pyrophilous fungi reveals a link between fire events and developmental genes.</title>
        <authorList>
            <consortium name="DOE Joint Genome Institute"/>
            <person name="Steindorff A.S."/>
            <person name="Carver A."/>
            <person name="Calhoun S."/>
            <person name="Stillman K."/>
            <person name="Liu H."/>
            <person name="Lipzen A."/>
            <person name="Pangilinan J."/>
            <person name="Labutti K."/>
            <person name="Bruns T.D."/>
            <person name="Grigoriev I.V."/>
        </authorList>
    </citation>
    <scope>NUCLEOTIDE SEQUENCE [LARGE SCALE GENOMIC DNA]</scope>
    <source>
        <strain evidence="3 4">CBS 144469</strain>
    </source>
</reference>
<dbReference type="Pfam" id="PF09362">
    <property type="entry name" value="DUF1996"/>
    <property type="match status" value="1"/>
</dbReference>
<proteinExistence type="predicted"/>
<comment type="caution">
    <text evidence="3">The sequence shown here is derived from an EMBL/GenBank/DDBJ whole genome shotgun (WGS) entry which is preliminary data.</text>
</comment>